<sequence length="100" mass="10796">MDLCTASVCTDAPRLSSEDCCEIRSFPDPSLRIRGLWVLLTTMTARHHKRQSATWHRVTPVCMKILGHLALAAVCVIAPECGVHGEAYVAAAGSMESGTK</sequence>
<dbReference type="EMBL" id="HBJA01024968">
    <property type="protein sequence ID" value="CAE0796969.1"/>
    <property type="molecule type" value="Transcribed_RNA"/>
</dbReference>
<name>A0A7S4CH57_9EUGL</name>
<organism evidence="1">
    <name type="scientific">Eutreptiella gymnastica</name>
    <dbReference type="NCBI Taxonomy" id="73025"/>
    <lineage>
        <taxon>Eukaryota</taxon>
        <taxon>Discoba</taxon>
        <taxon>Euglenozoa</taxon>
        <taxon>Euglenida</taxon>
        <taxon>Spirocuta</taxon>
        <taxon>Euglenophyceae</taxon>
        <taxon>Eutreptiales</taxon>
        <taxon>Eutreptiaceae</taxon>
        <taxon>Eutreptiella</taxon>
    </lineage>
</organism>
<reference evidence="1" key="1">
    <citation type="submission" date="2021-01" db="EMBL/GenBank/DDBJ databases">
        <authorList>
            <person name="Corre E."/>
            <person name="Pelletier E."/>
            <person name="Niang G."/>
            <person name="Scheremetjew M."/>
            <person name="Finn R."/>
            <person name="Kale V."/>
            <person name="Holt S."/>
            <person name="Cochrane G."/>
            <person name="Meng A."/>
            <person name="Brown T."/>
            <person name="Cohen L."/>
        </authorList>
    </citation>
    <scope>NUCLEOTIDE SEQUENCE</scope>
    <source>
        <strain evidence="1">CCMP1594</strain>
    </source>
</reference>
<accession>A0A7S4CH57</accession>
<proteinExistence type="predicted"/>
<evidence type="ECO:0000313" key="1">
    <source>
        <dbReference type="EMBL" id="CAE0796969.1"/>
    </source>
</evidence>
<protein>
    <submittedName>
        <fullName evidence="1">Uncharacterized protein</fullName>
    </submittedName>
</protein>
<dbReference type="AlphaFoldDB" id="A0A7S4CH57"/>
<gene>
    <name evidence="1" type="ORF">EGYM00163_LOCUS8089</name>
</gene>